<proteinExistence type="predicted"/>
<organism evidence="1">
    <name type="scientific">Paenarthrobacter sp. AMU7</name>
    <dbReference type="NCBI Taxonomy" id="3162492"/>
    <lineage>
        <taxon>Bacteria</taxon>
        <taxon>Bacillati</taxon>
        <taxon>Actinomycetota</taxon>
        <taxon>Actinomycetes</taxon>
        <taxon>Micrococcales</taxon>
        <taxon>Micrococcaceae</taxon>
        <taxon>Paenarthrobacter</taxon>
    </lineage>
</organism>
<dbReference type="EMBL" id="CP165735">
    <property type="protein sequence ID" value="XDV69628.1"/>
    <property type="molecule type" value="Genomic_DNA"/>
</dbReference>
<accession>A0AB39YI58</accession>
<gene>
    <name evidence="1" type="ORF">ABQM86_11545</name>
</gene>
<reference evidence="1" key="1">
    <citation type="submission" date="2024-07" db="EMBL/GenBank/DDBJ databases">
        <authorList>
            <person name="Li J."/>
            <person name="Wei H."/>
            <person name="Ma J."/>
        </authorList>
    </citation>
    <scope>NUCLEOTIDE SEQUENCE</scope>
    <source>
        <strain evidence="1">AMU7</strain>
    </source>
</reference>
<protein>
    <submittedName>
        <fullName evidence="1">Uncharacterized protein</fullName>
    </submittedName>
</protein>
<evidence type="ECO:0000313" key="1">
    <source>
        <dbReference type="EMBL" id="XDV69628.1"/>
    </source>
</evidence>
<dbReference type="RefSeq" id="WP_369744458.1">
    <property type="nucleotide sequence ID" value="NZ_CP165735.1"/>
</dbReference>
<sequence length="346" mass="38953">MVRSPESLALLRDGYRRYDEYVDVVSCFEWLFDETQDLPETVKHFERFPKCLVPGKGRGKSARTVTPDFLVVFEDDSVLVGEIASIARHENSVDKLCSQLLAYEAIAEVSVGDGTKISPSRIDVMWLVSVELSNDACTRVLDDRFHNADHEFKPQKAPCIVQYARLADKYTFARIPRPDNGVFLSGLPSTNIGGYLDKNLNIRPERFVHIKTAKGFMNDPAEPLYLATYLYVRVWPLMFGRGTAEERITSQAVSAELQRTYSYGRHKEVVAALELLADAGLAAKQSNGTWTVKRKVLGSKGDREVHTKILELVEITQQRPAPSRRATRNLMHAQLSLFDDIDSSPS</sequence>
<dbReference type="AlphaFoldDB" id="A0AB39YI58"/>
<name>A0AB39YI58_9MICC</name>